<proteinExistence type="predicted"/>
<accession>A0AB73TLU7</accession>
<reference evidence="1 2" key="1">
    <citation type="submission" date="2018-05" db="EMBL/GenBank/DDBJ databases">
        <title>Vancomycin-resistant Enterococcus faecium strain from Chelyabinsk, Russia.</title>
        <authorList>
            <person name="Gostev V."/>
            <person name="Goncharov A."/>
            <person name="Kolodzhieva V."/>
            <person name="Suvorov A."/>
            <person name="Sidorenko S."/>
            <person name="Zueva L."/>
        </authorList>
    </citation>
    <scope>NUCLEOTIDE SEQUENCE [LARGE SCALE GENOMIC DNA]</scope>
    <source>
        <strain evidence="1 2">20</strain>
    </source>
</reference>
<feature type="non-terminal residue" evidence="1">
    <location>
        <position position="34"/>
    </location>
</feature>
<evidence type="ECO:0000313" key="2">
    <source>
        <dbReference type="Proteomes" id="UP000249070"/>
    </source>
</evidence>
<dbReference type="AlphaFoldDB" id="A0AB73TLU7"/>
<evidence type="ECO:0000313" key="1">
    <source>
        <dbReference type="EMBL" id="PZM53180.1"/>
    </source>
</evidence>
<dbReference type="SUPFAM" id="SSF53067">
    <property type="entry name" value="Actin-like ATPase domain"/>
    <property type="match status" value="1"/>
</dbReference>
<dbReference type="EMBL" id="QHGU01000130">
    <property type="protein sequence ID" value="PZM53180.1"/>
    <property type="molecule type" value="Genomic_DNA"/>
</dbReference>
<dbReference type="Gene3D" id="3.30.420.40">
    <property type="match status" value="1"/>
</dbReference>
<dbReference type="Proteomes" id="UP000249070">
    <property type="component" value="Unassembled WGS sequence"/>
</dbReference>
<dbReference type="InterPro" id="IPR043129">
    <property type="entry name" value="ATPase_NBD"/>
</dbReference>
<protein>
    <submittedName>
        <fullName evidence="1">Fructokinase</fullName>
    </submittedName>
</protein>
<name>A0AB73TLU7_ENTFC</name>
<organism evidence="1 2">
    <name type="scientific">Enterococcus faecium</name>
    <name type="common">Streptococcus faecium</name>
    <dbReference type="NCBI Taxonomy" id="1352"/>
    <lineage>
        <taxon>Bacteria</taxon>
        <taxon>Bacillati</taxon>
        <taxon>Bacillota</taxon>
        <taxon>Bacilli</taxon>
        <taxon>Lactobacillales</taxon>
        <taxon>Enterococcaceae</taxon>
        <taxon>Enterococcus</taxon>
    </lineage>
</organism>
<comment type="caution">
    <text evidence="1">The sequence shown here is derived from an EMBL/GenBank/DDBJ whole genome shotgun (WGS) entry which is preliminary data.</text>
</comment>
<gene>
    <name evidence="1" type="ORF">DKP91_14400</name>
</gene>
<sequence>MSMLYGAIEAGGTKFVCAIGDEEMTIKERVSFPT</sequence>